<dbReference type="AlphaFoldDB" id="A0A6J4PYN5"/>
<sequence>MKKVHDMGGRREEFGPVDRKEHEVEDWERLADAVNYVLNAKGHKTTDEMRRAIEGLEDYREMSYYERWAAAAEMLVIEKGLLTQEEIDERAAALERRWGAG</sequence>
<gene>
    <name evidence="3" type="ORF">AVDCRST_MAG80-326</name>
</gene>
<evidence type="ECO:0000259" key="2">
    <source>
        <dbReference type="Pfam" id="PF21006"/>
    </source>
</evidence>
<evidence type="ECO:0000256" key="1">
    <source>
        <dbReference type="SAM" id="MobiDB-lite"/>
    </source>
</evidence>
<dbReference type="InterPro" id="IPR008990">
    <property type="entry name" value="Elect_transpt_acc-like_dom_sf"/>
</dbReference>
<dbReference type="Gene3D" id="1.10.472.20">
    <property type="entry name" value="Nitrile hydratase, beta subunit"/>
    <property type="match status" value="1"/>
</dbReference>
<feature type="domain" description="Nitrile hydratase beta subunit-like N-terminal" evidence="2">
    <location>
        <begin position="1"/>
        <end position="94"/>
    </location>
</feature>
<evidence type="ECO:0000313" key="3">
    <source>
        <dbReference type="EMBL" id="CAA9427438.1"/>
    </source>
</evidence>
<dbReference type="SUPFAM" id="SSF50090">
    <property type="entry name" value="Electron transport accessory proteins"/>
    <property type="match status" value="1"/>
</dbReference>
<dbReference type="Pfam" id="PF21006">
    <property type="entry name" value="NHase_beta_N"/>
    <property type="match status" value="1"/>
</dbReference>
<accession>A0A6J4PYN5</accession>
<organism evidence="3">
    <name type="scientific">uncultured Rubrobacteraceae bacterium</name>
    <dbReference type="NCBI Taxonomy" id="349277"/>
    <lineage>
        <taxon>Bacteria</taxon>
        <taxon>Bacillati</taxon>
        <taxon>Actinomycetota</taxon>
        <taxon>Rubrobacteria</taxon>
        <taxon>Rubrobacterales</taxon>
        <taxon>Rubrobacteraceae</taxon>
        <taxon>environmental samples</taxon>
    </lineage>
</organism>
<name>A0A6J4PYN5_9ACTN</name>
<dbReference type="InterPro" id="IPR049054">
    <property type="entry name" value="CN_hydtase_beta-like_N"/>
</dbReference>
<feature type="region of interest" description="Disordered" evidence="1">
    <location>
        <begin position="1"/>
        <end position="23"/>
    </location>
</feature>
<reference evidence="3" key="1">
    <citation type="submission" date="2020-02" db="EMBL/GenBank/DDBJ databases">
        <authorList>
            <person name="Meier V. D."/>
        </authorList>
    </citation>
    <scope>NUCLEOTIDE SEQUENCE</scope>
    <source>
        <strain evidence="3">AVDCRST_MAG80</strain>
    </source>
</reference>
<protein>
    <submittedName>
        <fullName evidence="3">Nitrile hydratase beta subunit</fullName>
    </submittedName>
</protein>
<dbReference type="InterPro" id="IPR042262">
    <property type="entry name" value="CN_hydtase_beta_C"/>
</dbReference>
<dbReference type="EMBL" id="CADCVC010000032">
    <property type="protein sequence ID" value="CAA9427438.1"/>
    <property type="molecule type" value="Genomic_DNA"/>
</dbReference>
<proteinExistence type="predicted"/>